<feature type="domain" description="EF-hand" evidence="2">
    <location>
        <begin position="7"/>
        <end position="42"/>
    </location>
</feature>
<evidence type="ECO:0000313" key="3">
    <source>
        <dbReference type="EMBL" id="KAF0740407.1"/>
    </source>
</evidence>
<dbReference type="AlphaFoldDB" id="A0A6G0XJD0"/>
<feature type="domain" description="EF-hand" evidence="2">
    <location>
        <begin position="50"/>
        <end position="85"/>
    </location>
</feature>
<dbReference type="VEuPathDB" id="FungiDB:AeMF1_005183"/>
<dbReference type="PROSITE" id="PS50222">
    <property type="entry name" value="EF_HAND_2"/>
    <property type="match status" value="2"/>
</dbReference>
<organism evidence="3 4">
    <name type="scientific">Aphanomyces euteiches</name>
    <dbReference type="NCBI Taxonomy" id="100861"/>
    <lineage>
        <taxon>Eukaryota</taxon>
        <taxon>Sar</taxon>
        <taxon>Stramenopiles</taxon>
        <taxon>Oomycota</taxon>
        <taxon>Saprolegniomycetes</taxon>
        <taxon>Saprolegniales</taxon>
        <taxon>Verrucalvaceae</taxon>
        <taxon>Aphanomyces</taxon>
    </lineage>
</organism>
<accession>A0A6G0XJD0</accession>
<keyword evidence="1" id="KW-0106">Calcium</keyword>
<dbReference type="GO" id="GO:0005509">
    <property type="term" value="F:calcium ion binding"/>
    <property type="evidence" value="ECO:0007669"/>
    <property type="project" value="InterPro"/>
</dbReference>
<comment type="caution">
    <text evidence="3">The sequence shown here is derived from an EMBL/GenBank/DDBJ whole genome shotgun (WGS) entry which is preliminary data.</text>
</comment>
<dbReference type="EMBL" id="VJMJ01000052">
    <property type="protein sequence ID" value="KAF0740407.1"/>
    <property type="molecule type" value="Genomic_DNA"/>
</dbReference>
<evidence type="ECO:0000313" key="4">
    <source>
        <dbReference type="Proteomes" id="UP000481153"/>
    </source>
</evidence>
<reference evidence="3 4" key="1">
    <citation type="submission" date="2019-07" db="EMBL/GenBank/DDBJ databases">
        <title>Genomics analysis of Aphanomyces spp. identifies a new class of oomycete effector associated with host adaptation.</title>
        <authorList>
            <person name="Gaulin E."/>
        </authorList>
    </citation>
    <scope>NUCLEOTIDE SEQUENCE [LARGE SCALE GENOMIC DNA]</scope>
    <source>
        <strain evidence="3 4">ATCC 201684</strain>
    </source>
</reference>
<dbReference type="SMART" id="SM00054">
    <property type="entry name" value="EFh"/>
    <property type="match status" value="2"/>
</dbReference>
<name>A0A6G0XJD0_9STRA</name>
<dbReference type="InterPro" id="IPR018247">
    <property type="entry name" value="EF_Hand_1_Ca_BS"/>
</dbReference>
<dbReference type="Pfam" id="PF13499">
    <property type="entry name" value="EF-hand_7"/>
    <property type="match status" value="1"/>
</dbReference>
<proteinExistence type="predicted"/>
<evidence type="ECO:0000259" key="2">
    <source>
        <dbReference type="PROSITE" id="PS50222"/>
    </source>
</evidence>
<dbReference type="SUPFAM" id="SSF47473">
    <property type="entry name" value="EF-hand"/>
    <property type="match status" value="1"/>
</dbReference>
<dbReference type="InterPro" id="IPR002048">
    <property type="entry name" value="EF_hand_dom"/>
</dbReference>
<dbReference type="InterPro" id="IPR011992">
    <property type="entry name" value="EF-hand-dom_pair"/>
</dbReference>
<dbReference type="PROSITE" id="PS00018">
    <property type="entry name" value="EF_HAND_1"/>
    <property type="match status" value="1"/>
</dbReference>
<dbReference type="Proteomes" id="UP000481153">
    <property type="component" value="Unassembled WGS sequence"/>
</dbReference>
<protein>
    <recommendedName>
        <fullName evidence="2">EF-hand domain-containing protein</fullName>
    </recommendedName>
</protein>
<dbReference type="Gene3D" id="1.10.238.10">
    <property type="entry name" value="EF-hand"/>
    <property type="match status" value="2"/>
</dbReference>
<gene>
    <name evidence="3" type="ORF">Ae201684_004143</name>
</gene>
<keyword evidence="4" id="KW-1185">Reference proteome</keyword>
<sequence>MSEVERAIDACIDEIWKSFDQDKNGYLDRAETKKFIDAMLAKMEADGVDVDAADFDECFDAYDKNHDDKLSRDEMRVFVEQLMGVTAP</sequence>
<evidence type="ECO:0000256" key="1">
    <source>
        <dbReference type="ARBA" id="ARBA00022837"/>
    </source>
</evidence>